<dbReference type="Proteomes" id="UP000007832">
    <property type="component" value="Unassembled WGS sequence"/>
</dbReference>
<proteinExistence type="inferred from homology"/>
<accession>F9NYK2</accession>
<evidence type="ECO:0000256" key="4">
    <source>
        <dbReference type="ARBA" id="ARBA00022833"/>
    </source>
</evidence>
<protein>
    <submittedName>
        <fullName evidence="7">Oxidoreductase, zinc-binding dehydrogenase family protein</fullName>
    </submittedName>
</protein>
<dbReference type="PANTHER" id="PTHR43350:SF17">
    <property type="entry name" value="NAD-DEPENDENT ALCOHOL DEHYDROGENASE"/>
    <property type="match status" value="1"/>
</dbReference>
<dbReference type="Gene3D" id="3.90.180.10">
    <property type="entry name" value="Medium-chain alcohol dehydrogenases, catalytic domain"/>
    <property type="match status" value="1"/>
</dbReference>
<organism evidence="7 8">
    <name type="scientific">[Propionibacterium] namnetense SK182B-JCVI</name>
    <dbReference type="NCBI Taxonomy" id="1051006"/>
    <lineage>
        <taxon>Bacteria</taxon>
        <taxon>Bacillati</taxon>
        <taxon>Actinomycetota</taxon>
        <taxon>Actinomycetes</taxon>
        <taxon>Propionibacteriales</taxon>
        <taxon>Propionibacteriaceae</taxon>
        <taxon>Cutibacterium</taxon>
    </lineage>
</organism>
<evidence type="ECO:0000256" key="3">
    <source>
        <dbReference type="ARBA" id="ARBA00022723"/>
    </source>
</evidence>
<reference evidence="7 8" key="1">
    <citation type="submission" date="2011-07" db="EMBL/GenBank/DDBJ databases">
        <title>Genome Sequence of Propionibacterium acnes SK182B-JCVI.</title>
        <authorList>
            <person name="Durkin A.S."/>
            <person name="Madupu R."/>
            <person name="Hostetler J."/>
            <person name="Radune D."/>
            <person name="Torralba M."/>
            <person name="Methe B."/>
            <person name="Sutton G."/>
            <person name="Strausberg R.L."/>
            <person name="Nelson K.E."/>
        </authorList>
    </citation>
    <scope>NUCLEOTIDE SEQUENCE [LARGE SCALE GENOMIC DNA]</scope>
    <source>
        <strain evidence="7 8">SK182B-JCVI</strain>
    </source>
</reference>
<evidence type="ECO:0000259" key="6">
    <source>
        <dbReference type="Pfam" id="PF00107"/>
    </source>
</evidence>
<evidence type="ECO:0000256" key="5">
    <source>
        <dbReference type="ARBA" id="ARBA00023002"/>
    </source>
</evidence>
<keyword evidence="3" id="KW-0479">Metal-binding</keyword>
<dbReference type="AlphaFoldDB" id="F9NYK2"/>
<comment type="similarity">
    <text evidence="2">Belongs to the zinc-containing alcohol dehydrogenase family.</text>
</comment>
<dbReference type="eggNOG" id="COG1063">
    <property type="taxonomic scope" value="Bacteria"/>
</dbReference>
<dbReference type="PATRIC" id="fig|1051006.4.peg.2249"/>
<dbReference type="InterPro" id="IPR013149">
    <property type="entry name" value="ADH-like_C"/>
</dbReference>
<keyword evidence="4" id="KW-0862">Zinc</keyword>
<keyword evidence="5" id="KW-0560">Oxidoreductase</keyword>
<dbReference type="GO" id="GO:0016491">
    <property type="term" value="F:oxidoreductase activity"/>
    <property type="evidence" value="ECO:0007669"/>
    <property type="project" value="UniProtKB-KW"/>
</dbReference>
<evidence type="ECO:0000313" key="8">
    <source>
        <dbReference type="Proteomes" id="UP000007832"/>
    </source>
</evidence>
<dbReference type="EMBL" id="AFUN01000048">
    <property type="protein sequence ID" value="EGR92602.1"/>
    <property type="molecule type" value="Genomic_DNA"/>
</dbReference>
<evidence type="ECO:0000313" key="7">
    <source>
        <dbReference type="EMBL" id="EGR92602.1"/>
    </source>
</evidence>
<sequence length="150" mass="16649">MELNDAVLERAKRLGADHTLRSDDPELMQKIEDITHGRMIDVAFDAVGIKPTLRACVDSLDVDGKAVSVGLSPQDIDAGPFLNFNLHRKQVLGHLGYKSQDIAMLAEMLSYHRLDLTESISKVIPLKEIETGIEELESHQGNPIRILVKP</sequence>
<comment type="caution">
    <text evidence="7">The sequence shown here is derived from an EMBL/GenBank/DDBJ whole genome shotgun (WGS) entry which is preliminary data.</text>
</comment>
<dbReference type="InterPro" id="IPR036291">
    <property type="entry name" value="NAD(P)-bd_dom_sf"/>
</dbReference>
<comment type="cofactor">
    <cofactor evidence="1">
        <name>Zn(2+)</name>
        <dbReference type="ChEBI" id="CHEBI:29105"/>
    </cofactor>
</comment>
<gene>
    <name evidence="7" type="ORF">HMPREF1162_2288</name>
</gene>
<dbReference type="PANTHER" id="PTHR43350">
    <property type="entry name" value="NAD-DEPENDENT ALCOHOL DEHYDROGENASE"/>
    <property type="match status" value="1"/>
</dbReference>
<evidence type="ECO:0000256" key="1">
    <source>
        <dbReference type="ARBA" id="ARBA00001947"/>
    </source>
</evidence>
<dbReference type="Pfam" id="PF00107">
    <property type="entry name" value="ADH_zinc_N"/>
    <property type="match status" value="1"/>
</dbReference>
<dbReference type="Gene3D" id="3.40.50.720">
    <property type="entry name" value="NAD(P)-binding Rossmann-like Domain"/>
    <property type="match status" value="1"/>
</dbReference>
<feature type="domain" description="Alcohol dehydrogenase-like C-terminal" evidence="6">
    <location>
        <begin position="3"/>
        <end position="109"/>
    </location>
</feature>
<dbReference type="GO" id="GO:0046872">
    <property type="term" value="F:metal ion binding"/>
    <property type="evidence" value="ECO:0007669"/>
    <property type="project" value="UniProtKB-KW"/>
</dbReference>
<dbReference type="SUPFAM" id="SSF51735">
    <property type="entry name" value="NAD(P)-binding Rossmann-fold domains"/>
    <property type="match status" value="1"/>
</dbReference>
<name>F9NYK2_9ACTN</name>
<evidence type="ECO:0000256" key="2">
    <source>
        <dbReference type="ARBA" id="ARBA00008072"/>
    </source>
</evidence>